<comment type="caution">
    <text evidence="6">The sequence shown here is derived from an EMBL/GenBank/DDBJ whole genome shotgun (WGS) entry which is preliminary data.</text>
</comment>
<evidence type="ECO:0000256" key="1">
    <source>
        <dbReference type="ARBA" id="ARBA00022723"/>
    </source>
</evidence>
<dbReference type="SUPFAM" id="SSF51735">
    <property type="entry name" value="NAD(P)-binding Rossmann-fold domains"/>
    <property type="match status" value="1"/>
</dbReference>
<evidence type="ECO:0000313" key="7">
    <source>
        <dbReference type="Proteomes" id="UP000309676"/>
    </source>
</evidence>
<keyword evidence="1 4" id="KW-0479">Metal-binding</keyword>
<evidence type="ECO:0000313" key="6">
    <source>
        <dbReference type="EMBL" id="TLS51782.1"/>
    </source>
</evidence>
<dbReference type="InterPro" id="IPR036291">
    <property type="entry name" value="NAD(P)-bd_dom_sf"/>
</dbReference>
<keyword evidence="2 4" id="KW-0862">Zinc</keyword>
<evidence type="ECO:0000256" key="2">
    <source>
        <dbReference type="ARBA" id="ARBA00022833"/>
    </source>
</evidence>
<dbReference type="InterPro" id="IPR002328">
    <property type="entry name" value="ADH_Zn_CS"/>
</dbReference>
<feature type="domain" description="Enoyl reductase (ER)" evidence="5">
    <location>
        <begin position="10"/>
        <end position="322"/>
    </location>
</feature>
<proteinExistence type="inferred from homology"/>
<dbReference type="InterPro" id="IPR013154">
    <property type="entry name" value="ADH-like_N"/>
</dbReference>
<dbReference type="EMBL" id="VCIW01000007">
    <property type="protein sequence ID" value="TLS51782.1"/>
    <property type="molecule type" value="Genomic_DNA"/>
</dbReference>
<evidence type="ECO:0000256" key="3">
    <source>
        <dbReference type="ARBA" id="ARBA00023002"/>
    </source>
</evidence>
<reference evidence="6 7" key="1">
    <citation type="submission" date="2019-05" db="EMBL/GenBank/DDBJ databases">
        <authorList>
            <person name="Narsing Rao M.P."/>
            <person name="Li W.J."/>
        </authorList>
    </citation>
    <scope>NUCLEOTIDE SEQUENCE [LARGE SCALE GENOMIC DNA]</scope>
    <source>
        <strain evidence="6 7">SYSU_K30003</strain>
    </source>
</reference>
<dbReference type="RefSeq" id="WP_138194489.1">
    <property type="nucleotide sequence ID" value="NZ_VCIW01000007.1"/>
</dbReference>
<dbReference type="Pfam" id="PF08240">
    <property type="entry name" value="ADH_N"/>
    <property type="match status" value="1"/>
</dbReference>
<protein>
    <submittedName>
        <fullName evidence="6">Zinc-binding dehydrogenase</fullName>
    </submittedName>
</protein>
<dbReference type="SUPFAM" id="SSF50129">
    <property type="entry name" value="GroES-like"/>
    <property type="match status" value="1"/>
</dbReference>
<dbReference type="OrthoDB" id="9806940at2"/>
<dbReference type="InterPro" id="IPR020843">
    <property type="entry name" value="ER"/>
</dbReference>
<dbReference type="PROSITE" id="PS00059">
    <property type="entry name" value="ADH_ZINC"/>
    <property type="match status" value="1"/>
</dbReference>
<dbReference type="Pfam" id="PF00107">
    <property type="entry name" value="ADH_zinc_N"/>
    <property type="match status" value="1"/>
</dbReference>
<dbReference type="SMART" id="SM00829">
    <property type="entry name" value="PKS_ER"/>
    <property type="match status" value="1"/>
</dbReference>
<dbReference type="InterPro" id="IPR013149">
    <property type="entry name" value="ADH-like_C"/>
</dbReference>
<dbReference type="Proteomes" id="UP000309676">
    <property type="component" value="Unassembled WGS sequence"/>
</dbReference>
<sequence length="337" mass="36791">MKALVVRQPGRMETVELPMPDVGPYEALVRIDLCVVCNSTDQMIVDGTLPFDFIRYPLVLGHETVGTVVDVGSKVTSFRIGDRVTRSGYKAHADAGVFAAWGGFAEYGIAEDVPALKRDGGKHGFATPKVIPESLSDREAALLISLSELHGFASQLELKGKTVLVLGTGIAGLGIAWFAKRFGAAKVVVAGRREERLALALASGADEVVDTRKPENLPDLRADVIVEASGSEDVFLHTFRLLAPSGHIAVYGVAEDAYRIPLSKGPRQFSLRHYDTNEAGSMDEVCRMMVEGEFPVDLWITHEWPFEDIDEAFRQVRSGAVVKGIVRMNEPKEELIE</sequence>
<organism evidence="6 7">
    <name type="scientific">Paenibacillus antri</name>
    <dbReference type="NCBI Taxonomy" id="2582848"/>
    <lineage>
        <taxon>Bacteria</taxon>
        <taxon>Bacillati</taxon>
        <taxon>Bacillota</taxon>
        <taxon>Bacilli</taxon>
        <taxon>Bacillales</taxon>
        <taxon>Paenibacillaceae</taxon>
        <taxon>Paenibacillus</taxon>
    </lineage>
</organism>
<dbReference type="InterPro" id="IPR011032">
    <property type="entry name" value="GroES-like_sf"/>
</dbReference>
<gene>
    <name evidence="6" type="ORF">FE782_12775</name>
</gene>
<keyword evidence="3" id="KW-0560">Oxidoreductase</keyword>
<dbReference type="InterPro" id="IPR050129">
    <property type="entry name" value="Zn_alcohol_dh"/>
</dbReference>
<dbReference type="AlphaFoldDB" id="A0A5R9G5Y7"/>
<comment type="similarity">
    <text evidence="4">Belongs to the zinc-containing alcohol dehydrogenase family.</text>
</comment>
<dbReference type="Gene3D" id="3.90.180.10">
    <property type="entry name" value="Medium-chain alcohol dehydrogenases, catalytic domain"/>
    <property type="match status" value="1"/>
</dbReference>
<dbReference type="GO" id="GO:0008270">
    <property type="term" value="F:zinc ion binding"/>
    <property type="evidence" value="ECO:0007669"/>
    <property type="project" value="InterPro"/>
</dbReference>
<evidence type="ECO:0000259" key="5">
    <source>
        <dbReference type="SMART" id="SM00829"/>
    </source>
</evidence>
<dbReference type="PANTHER" id="PTHR43401:SF2">
    <property type="entry name" value="L-THREONINE 3-DEHYDROGENASE"/>
    <property type="match status" value="1"/>
</dbReference>
<dbReference type="GO" id="GO:0016491">
    <property type="term" value="F:oxidoreductase activity"/>
    <property type="evidence" value="ECO:0007669"/>
    <property type="project" value="UniProtKB-KW"/>
</dbReference>
<accession>A0A5R9G5Y7</accession>
<dbReference type="PANTHER" id="PTHR43401">
    <property type="entry name" value="L-THREONINE 3-DEHYDROGENASE"/>
    <property type="match status" value="1"/>
</dbReference>
<name>A0A5R9G5Y7_9BACL</name>
<keyword evidence="7" id="KW-1185">Reference proteome</keyword>
<evidence type="ECO:0000256" key="4">
    <source>
        <dbReference type="RuleBase" id="RU361277"/>
    </source>
</evidence>
<comment type="cofactor">
    <cofactor evidence="4">
        <name>Zn(2+)</name>
        <dbReference type="ChEBI" id="CHEBI:29105"/>
    </cofactor>
</comment>